<dbReference type="AlphaFoldDB" id="A0A0B1ZYW8"/>
<dbReference type="STRING" id="1348253.LK09_15775"/>
<dbReference type="CDD" id="cd02440">
    <property type="entry name" value="AdoMet_MTases"/>
    <property type="match status" value="1"/>
</dbReference>
<dbReference type="GO" id="GO:0032259">
    <property type="term" value="P:methylation"/>
    <property type="evidence" value="ECO:0007669"/>
    <property type="project" value="UniProtKB-KW"/>
</dbReference>
<dbReference type="OrthoDB" id="9797252at2"/>
<evidence type="ECO:0000313" key="5">
    <source>
        <dbReference type="Proteomes" id="UP000031030"/>
    </source>
</evidence>
<keyword evidence="2" id="KW-0808">Transferase</keyword>
<dbReference type="InterPro" id="IPR051052">
    <property type="entry name" value="Diverse_substrate_MTase"/>
</dbReference>
<dbReference type="InterPro" id="IPR041698">
    <property type="entry name" value="Methyltransf_25"/>
</dbReference>
<comment type="caution">
    <text evidence="4">The sequence shown here is derived from an EMBL/GenBank/DDBJ whole genome shotgun (WGS) entry which is preliminary data.</text>
</comment>
<gene>
    <name evidence="4" type="ORF">LK09_15775</name>
</gene>
<dbReference type="PANTHER" id="PTHR44942">
    <property type="entry name" value="METHYLTRANSF_11 DOMAIN-CONTAINING PROTEIN"/>
    <property type="match status" value="1"/>
</dbReference>
<protein>
    <recommendedName>
        <fullName evidence="3">Methyltransferase domain-containing protein</fullName>
    </recommendedName>
</protein>
<dbReference type="Gene3D" id="3.40.50.150">
    <property type="entry name" value="Vaccinia Virus protein VP39"/>
    <property type="match status" value="1"/>
</dbReference>
<evidence type="ECO:0000313" key="4">
    <source>
        <dbReference type="EMBL" id="KHK96415.1"/>
    </source>
</evidence>
<keyword evidence="1" id="KW-0489">Methyltransferase</keyword>
<reference evidence="4 5" key="1">
    <citation type="submission" date="2014-11" db="EMBL/GenBank/DDBJ databases">
        <title>Genome sequence of Microbacterium mangrovi MUSC 115(T).</title>
        <authorList>
            <person name="Lee L.-H."/>
        </authorList>
    </citation>
    <scope>NUCLEOTIDE SEQUENCE [LARGE SCALE GENOMIC DNA]</scope>
    <source>
        <strain evidence="4 5">MUSC 115</strain>
    </source>
</reference>
<dbReference type="Pfam" id="PF13649">
    <property type="entry name" value="Methyltransf_25"/>
    <property type="match status" value="1"/>
</dbReference>
<dbReference type="GO" id="GO:0008168">
    <property type="term" value="F:methyltransferase activity"/>
    <property type="evidence" value="ECO:0007669"/>
    <property type="project" value="UniProtKB-KW"/>
</dbReference>
<evidence type="ECO:0000256" key="2">
    <source>
        <dbReference type="ARBA" id="ARBA00022679"/>
    </source>
</evidence>
<dbReference type="SUPFAM" id="SSF53335">
    <property type="entry name" value="S-adenosyl-L-methionine-dependent methyltransferases"/>
    <property type="match status" value="1"/>
</dbReference>
<keyword evidence="5" id="KW-1185">Reference proteome</keyword>
<name>A0A0B1ZYW8_9MICO</name>
<sequence>MSTPDPEPQPASYEARDIAESFGAEADRYDRARLRYPQAMIDAIRRTTYGRKVLDVGIGTGIAAQAFADLGYLVTGVEPDARMAALARARGFTVEEGRFEEWDPDGRWFDLVIAGQSWHWIDPLAGARKAADATRPAGRIAVFWNIADPPRLLAEQFADVYRSADTGLPFTPFAVPTIDETMTILENTERGFADSGRYTDPQRWRFDWTTEVDTALWLDMVATFGGFSRMPEQAQADVLTGIRDAVDAAGGRFTLSVATIVVTALARS</sequence>
<dbReference type="EMBL" id="JTDK01000015">
    <property type="protein sequence ID" value="KHK96415.1"/>
    <property type="molecule type" value="Genomic_DNA"/>
</dbReference>
<organism evidence="4 5">
    <name type="scientific">Microbacterium mangrovi</name>
    <dbReference type="NCBI Taxonomy" id="1348253"/>
    <lineage>
        <taxon>Bacteria</taxon>
        <taxon>Bacillati</taxon>
        <taxon>Actinomycetota</taxon>
        <taxon>Actinomycetes</taxon>
        <taxon>Micrococcales</taxon>
        <taxon>Microbacteriaceae</taxon>
        <taxon>Microbacterium</taxon>
    </lineage>
</organism>
<proteinExistence type="predicted"/>
<dbReference type="InterPro" id="IPR029063">
    <property type="entry name" value="SAM-dependent_MTases_sf"/>
</dbReference>
<evidence type="ECO:0000256" key="1">
    <source>
        <dbReference type="ARBA" id="ARBA00022603"/>
    </source>
</evidence>
<feature type="domain" description="Methyltransferase" evidence="3">
    <location>
        <begin position="53"/>
        <end position="138"/>
    </location>
</feature>
<dbReference type="RefSeq" id="WP_039401520.1">
    <property type="nucleotide sequence ID" value="NZ_JTDK01000015.1"/>
</dbReference>
<dbReference type="Proteomes" id="UP000031030">
    <property type="component" value="Unassembled WGS sequence"/>
</dbReference>
<accession>A0A0B1ZYW8</accession>
<dbReference type="PANTHER" id="PTHR44942:SF4">
    <property type="entry name" value="METHYLTRANSFERASE TYPE 11 DOMAIN-CONTAINING PROTEIN"/>
    <property type="match status" value="1"/>
</dbReference>
<evidence type="ECO:0000259" key="3">
    <source>
        <dbReference type="Pfam" id="PF13649"/>
    </source>
</evidence>